<comment type="caution">
    <text evidence="1">The sequence shown here is derived from an EMBL/GenBank/DDBJ whole genome shotgun (WGS) entry which is preliminary data.</text>
</comment>
<proteinExistence type="predicted"/>
<keyword evidence="2" id="KW-1185">Reference proteome</keyword>
<dbReference type="Proteomes" id="UP001179952">
    <property type="component" value="Unassembled WGS sequence"/>
</dbReference>
<gene>
    <name evidence="1" type="ORF">QJS04_geneDACA012808</name>
</gene>
<reference evidence="1" key="2">
    <citation type="submission" date="2023-06" db="EMBL/GenBank/DDBJ databases">
        <authorList>
            <person name="Ma L."/>
            <person name="Liu K.-W."/>
            <person name="Li Z."/>
            <person name="Hsiao Y.-Y."/>
            <person name="Qi Y."/>
            <person name="Fu T."/>
            <person name="Tang G."/>
            <person name="Zhang D."/>
            <person name="Sun W.-H."/>
            <person name="Liu D.-K."/>
            <person name="Li Y."/>
            <person name="Chen G.-Z."/>
            <person name="Liu X.-D."/>
            <person name="Liao X.-Y."/>
            <person name="Jiang Y.-T."/>
            <person name="Yu X."/>
            <person name="Hao Y."/>
            <person name="Huang J."/>
            <person name="Zhao X.-W."/>
            <person name="Ke S."/>
            <person name="Chen Y.-Y."/>
            <person name="Wu W.-L."/>
            <person name="Hsu J.-L."/>
            <person name="Lin Y.-F."/>
            <person name="Huang M.-D."/>
            <person name="Li C.-Y."/>
            <person name="Huang L."/>
            <person name="Wang Z.-W."/>
            <person name="Zhao X."/>
            <person name="Zhong W.-Y."/>
            <person name="Peng D.-H."/>
            <person name="Ahmad S."/>
            <person name="Lan S."/>
            <person name="Zhang J.-S."/>
            <person name="Tsai W.-C."/>
            <person name="Van De Peer Y."/>
            <person name="Liu Z.-J."/>
        </authorList>
    </citation>
    <scope>NUCLEOTIDE SEQUENCE</scope>
    <source>
        <strain evidence="1">SCP</strain>
        <tissue evidence="1">Leaves</tissue>
    </source>
</reference>
<dbReference type="EMBL" id="JAUJYN010000003">
    <property type="protein sequence ID" value="KAK1276790.1"/>
    <property type="molecule type" value="Genomic_DNA"/>
</dbReference>
<accession>A0AAV9BJW2</accession>
<evidence type="ECO:0000313" key="2">
    <source>
        <dbReference type="Proteomes" id="UP001179952"/>
    </source>
</evidence>
<sequence length="99" mass="11605">MAWREKSKALWLKAGDNNTKFFHKMASQRRCINRILAMQIDGNLHEGQEVIKRGLVDHFKRNFRKRRGWKPAWADNTLPRLSADFVELLEAPIGEARSM</sequence>
<organism evidence="1 2">
    <name type="scientific">Acorus gramineus</name>
    <name type="common">Dwarf sweet flag</name>
    <dbReference type="NCBI Taxonomy" id="55184"/>
    <lineage>
        <taxon>Eukaryota</taxon>
        <taxon>Viridiplantae</taxon>
        <taxon>Streptophyta</taxon>
        <taxon>Embryophyta</taxon>
        <taxon>Tracheophyta</taxon>
        <taxon>Spermatophyta</taxon>
        <taxon>Magnoliopsida</taxon>
        <taxon>Liliopsida</taxon>
        <taxon>Acoraceae</taxon>
        <taxon>Acorus</taxon>
    </lineage>
</organism>
<evidence type="ECO:0000313" key="1">
    <source>
        <dbReference type="EMBL" id="KAK1276790.1"/>
    </source>
</evidence>
<reference evidence="1" key="1">
    <citation type="journal article" date="2023" name="Nat. Commun.">
        <title>Diploid and tetraploid genomes of Acorus and the evolution of monocots.</title>
        <authorList>
            <person name="Ma L."/>
            <person name="Liu K.W."/>
            <person name="Li Z."/>
            <person name="Hsiao Y.Y."/>
            <person name="Qi Y."/>
            <person name="Fu T."/>
            <person name="Tang G.D."/>
            <person name="Zhang D."/>
            <person name="Sun W.H."/>
            <person name="Liu D.K."/>
            <person name="Li Y."/>
            <person name="Chen G.Z."/>
            <person name="Liu X.D."/>
            <person name="Liao X.Y."/>
            <person name="Jiang Y.T."/>
            <person name="Yu X."/>
            <person name="Hao Y."/>
            <person name="Huang J."/>
            <person name="Zhao X.W."/>
            <person name="Ke S."/>
            <person name="Chen Y.Y."/>
            <person name="Wu W.L."/>
            <person name="Hsu J.L."/>
            <person name="Lin Y.F."/>
            <person name="Huang M.D."/>
            <person name="Li C.Y."/>
            <person name="Huang L."/>
            <person name="Wang Z.W."/>
            <person name="Zhao X."/>
            <person name="Zhong W.Y."/>
            <person name="Peng D.H."/>
            <person name="Ahmad S."/>
            <person name="Lan S."/>
            <person name="Zhang J.S."/>
            <person name="Tsai W.C."/>
            <person name="Van de Peer Y."/>
            <person name="Liu Z.J."/>
        </authorList>
    </citation>
    <scope>NUCLEOTIDE SEQUENCE</scope>
    <source>
        <strain evidence="1">SCP</strain>
    </source>
</reference>
<protein>
    <submittedName>
        <fullName evidence="1">Uncharacterized protein</fullName>
    </submittedName>
</protein>
<dbReference type="AlphaFoldDB" id="A0AAV9BJW2"/>
<name>A0AAV9BJW2_ACOGR</name>